<keyword evidence="3" id="KW-1185">Reference proteome</keyword>
<accession>A0ABW9Z6W3</accession>
<dbReference type="InterPro" id="IPR026444">
    <property type="entry name" value="Secre_tail"/>
</dbReference>
<reference evidence="3" key="1">
    <citation type="submission" date="2020-01" db="EMBL/GenBank/DDBJ databases">
        <title>Sphingomonas sp. strain CSW-10.</title>
        <authorList>
            <person name="Chen W.-M."/>
        </authorList>
    </citation>
    <scope>NUCLEOTIDE SEQUENCE [LARGE SCALE GENOMIC DNA]</scope>
    <source>
        <strain evidence="3">NST-5</strain>
    </source>
</reference>
<dbReference type="Proteomes" id="UP000798602">
    <property type="component" value="Unassembled WGS sequence"/>
</dbReference>
<dbReference type="NCBIfam" id="TIGR04183">
    <property type="entry name" value="Por_Secre_tail"/>
    <property type="match status" value="1"/>
</dbReference>
<dbReference type="RefSeq" id="WP_166536435.1">
    <property type="nucleotide sequence ID" value="NZ_JAABLM010000005.1"/>
</dbReference>
<evidence type="ECO:0000256" key="1">
    <source>
        <dbReference type="ARBA" id="ARBA00022729"/>
    </source>
</evidence>
<keyword evidence="1" id="KW-0732">Signal</keyword>
<sequence>MKTKLLFAAFLLGNFVGNSQIVISPNPFNINTGNITVTYGSAGDYTLFDPLSDPNLYLYSGLETDGDAATWDFHDDWTNLATLTPLIWDATANAYVANLNIATRNYIEETTSNFAPIPSGTTVNDYYFLIRNAAGDRQSADLKGSDYGMTPAVFLSTKNFSNKNIFQIANGEITTNLAGKSKIEIFALNGSKVKTIEINNLSETVQQKIDLQPGIFIATIFNNGKQKTIKFVQN</sequence>
<organism evidence="2 3">
    <name type="scientific">Flavobacterium ichthyis</name>
    <dbReference type="NCBI Taxonomy" id="2698827"/>
    <lineage>
        <taxon>Bacteria</taxon>
        <taxon>Pseudomonadati</taxon>
        <taxon>Bacteroidota</taxon>
        <taxon>Flavobacteriia</taxon>
        <taxon>Flavobacteriales</taxon>
        <taxon>Flavobacteriaceae</taxon>
        <taxon>Flavobacterium</taxon>
    </lineage>
</organism>
<name>A0ABW9Z6W3_9FLAO</name>
<evidence type="ECO:0000313" key="3">
    <source>
        <dbReference type="Proteomes" id="UP000798602"/>
    </source>
</evidence>
<dbReference type="EMBL" id="JAABLM010000005">
    <property type="protein sequence ID" value="NBL64608.1"/>
    <property type="molecule type" value="Genomic_DNA"/>
</dbReference>
<comment type="caution">
    <text evidence="2">The sequence shown here is derived from an EMBL/GenBank/DDBJ whole genome shotgun (WGS) entry which is preliminary data.</text>
</comment>
<gene>
    <name evidence="2" type="ORF">GV828_05265</name>
</gene>
<evidence type="ECO:0000313" key="2">
    <source>
        <dbReference type="EMBL" id="NBL64608.1"/>
    </source>
</evidence>
<proteinExistence type="predicted"/>
<protein>
    <submittedName>
        <fullName evidence="2">T9SS type A sorting domain-containing protein</fullName>
    </submittedName>
</protein>